<keyword evidence="5" id="KW-0597">Phosphoprotein</keyword>
<dbReference type="SUPFAM" id="SSF55874">
    <property type="entry name" value="ATPase domain of HSP90 chaperone/DNA topoisomerase II/histidine kinase"/>
    <property type="match status" value="1"/>
</dbReference>
<dbReference type="InterPro" id="IPR004358">
    <property type="entry name" value="Sig_transdc_His_kin-like_C"/>
</dbReference>
<dbReference type="InterPro" id="IPR013656">
    <property type="entry name" value="PAS_4"/>
</dbReference>
<evidence type="ECO:0000256" key="3">
    <source>
        <dbReference type="ARBA" id="ARBA00012438"/>
    </source>
</evidence>
<dbReference type="PANTHER" id="PTHR43547:SF10">
    <property type="entry name" value="SENSOR HISTIDINE KINASE DCUS"/>
    <property type="match status" value="1"/>
</dbReference>
<sequence length="526" mass="55103">MAVQTLAGQFLALQLVVLLLVLTVASAVSVRQSAADFRDTRGVLLLRGAERLAGTEPVRVGLGERPIEPETLTAYAEAERRNLGATAVLFTSPGGAVLAGSGAGAARGEVDLGPSTARDLRAWTGDLTVEGERSVVAHVPVVSNDGDLLAIVVIAEKYPSLMQRARAVLPDLGTFLGLGLALGVAGSWLLSRLIRRRTRGLEPAEIAALADQREALLHSIREGVVAVSPDGTVTVLSDSARELLGLPDGSEGRTLDQLEIEPAVRAALAGGSSARDQVVVVDGRVVVLNRSPVHHGGRRVGTVTTLRDRTELMAMQSELSARRSVTDTLRAQTHEFQNQLHTISGLVQLGEYDEVQAFVGTLARRRAAISDTVTRLVDDPAVAALLVAKVSLAAERGVELRLAEQTALPRLDPDLSADVGTVLGNLVDNAVDATVASGGPTVDVHLRDDDGIVVVQVADTGAGVAPDAVSEVFRRGWTTKPGDASGRGVGLALVQVVCERRGGSVSVHNETGAVFTARLPRSRRDG</sequence>
<keyword evidence="12" id="KW-0902">Two-component regulatory system</keyword>
<protein>
    <recommendedName>
        <fullName evidence="3">histidine kinase</fullName>
        <ecNumber evidence="3">2.7.13.3</ecNumber>
    </recommendedName>
</protein>
<evidence type="ECO:0000256" key="8">
    <source>
        <dbReference type="ARBA" id="ARBA00022741"/>
    </source>
</evidence>
<feature type="transmembrane region" description="Helical" evidence="13">
    <location>
        <begin position="172"/>
        <end position="190"/>
    </location>
</feature>
<dbReference type="InterPro" id="IPR005467">
    <property type="entry name" value="His_kinase_dom"/>
</dbReference>
<evidence type="ECO:0000256" key="1">
    <source>
        <dbReference type="ARBA" id="ARBA00000085"/>
    </source>
</evidence>
<dbReference type="EC" id="2.7.13.3" evidence="3"/>
<dbReference type="Pfam" id="PF02518">
    <property type="entry name" value="HATPase_c"/>
    <property type="match status" value="1"/>
</dbReference>
<dbReference type="PANTHER" id="PTHR43547">
    <property type="entry name" value="TWO-COMPONENT HISTIDINE KINASE"/>
    <property type="match status" value="1"/>
</dbReference>
<dbReference type="AlphaFoldDB" id="A0A3A5HIJ0"/>
<accession>A0A3A5HIJ0</accession>
<evidence type="ECO:0000256" key="9">
    <source>
        <dbReference type="ARBA" id="ARBA00022777"/>
    </source>
</evidence>
<evidence type="ECO:0000313" key="16">
    <source>
        <dbReference type="Proteomes" id="UP000276542"/>
    </source>
</evidence>
<feature type="domain" description="Histidine kinase" evidence="14">
    <location>
        <begin position="331"/>
        <end position="523"/>
    </location>
</feature>
<dbReference type="PRINTS" id="PR00344">
    <property type="entry name" value="BCTRLSENSOR"/>
</dbReference>
<evidence type="ECO:0000256" key="5">
    <source>
        <dbReference type="ARBA" id="ARBA00022553"/>
    </source>
</evidence>
<evidence type="ECO:0000256" key="13">
    <source>
        <dbReference type="SAM" id="Phobius"/>
    </source>
</evidence>
<keyword evidence="7 13" id="KW-0812">Transmembrane</keyword>
<comment type="catalytic activity">
    <reaction evidence="1">
        <text>ATP + protein L-histidine = ADP + protein N-phospho-L-histidine.</text>
        <dbReference type="EC" id="2.7.13.3"/>
    </reaction>
</comment>
<evidence type="ECO:0000256" key="10">
    <source>
        <dbReference type="ARBA" id="ARBA00022840"/>
    </source>
</evidence>
<dbReference type="Gene3D" id="3.30.450.20">
    <property type="entry name" value="PAS domain"/>
    <property type="match status" value="1"/>
</dbReference>
<dbReference type="SMART" id="SM00091">
    <property type="entry name" value="PAS"/>
    <property type="match status" value="1"/>
</dbReference>
<dbReference type="InterPro" id="IPR003594">
    <property type="entry name" value="HATPase_dom"/>
</dbReference>
<keyword evidence="6" id="KW-0808">Transferase</keyword>
<evidence type="ECO:0000256" key="11">
    <source>
        <dbReference type="ARBA" id="ARBA00022989"/>
    </source>
</evidence>
<evidence type="ECO:0000256" key="12">
    <source>
        <dbReference type="ARBA" id="ARBA00023012"/>
    </source>
</evidence>
<keyword evidence="16" id="KW-1185">Reference proteome</keyword>
<proteinExistence type="predicted"/>
<dbReference type="EMBL" id="QYRP01000002">
    <property type="protein sequence ID" value="RJS47700.1"/>
    <property type="molecule type" value="Genomic_DNA"/>
</dbReference>
<dbReference type="Pfam" id="PF08448">
    <property type="entry name" value="PAS_4"/>
    <property type="match status" value="1"/>
</dbReference>
<keyword evidence="13" id="KW-0472">Membrane</keyword>
<dbReference type="SUPFAM" id="SSF55785">
    <property type="entry name" value="PYP-like sensor domain (PAS domain)"/>
    <property type="match status" value="1"/>
</dbReference>
<dbReference type="InterPro" id="IPR016120">
    <property type="entry name" value="Sig_transdc_His_kin_SpoOB"/>
</dbReference>
<dbReference type="Gene3D" id="3.30.565.10">
    <property type="entry name" value="Histidine kinase-like ATPase, C-terminal domain"/>
    <property type="match status" value="1"/>
</dbReference>
<dbReference type="Pfam" id="PF14689">
    <property type="entry name" value="SPOB_a"/>
    <property type="match status" value="1"/>
</dbReference>
<dbReference type="GO" id="GO:0005886">
    <property type="term" value="C:plasma membrane"/>
    <property type="evidence" value="ECO:0007669"/>
    <property type="project" value="UniProtKB-SubCell"/>
</dbReference>
<gene>
    <name evidence="15" type="ORF">D4739_01215</name>
</gene>
<organism evidence="15 16">
    <name type="scientific">Nocardioides cavernaquae</name>
    <dbReference type="NCBI Taxonomy" id="2321396"/>
    <lineage>
        <taxon>Bacteria</taxon>
        <taxon>Bacillati</taxon>
        <taxon>Actinomycetota</taxon>
        <taxon>Actinomycetes</taxon>
        <taxon>Propionibacteriales</taxon>
        <taxon>Nocardioidaceae</taxon>
        <taxon>Nocardioides</taxon>
    </lineage>
</organism>
<dbReference type="SMART" id="SM00387">
    <property type="entry name" value="HATPase_c"/>
    <property type="match status" value="1"/>
</dbReference>
<dbReference type="SUPFAM" id="SSF103190">
    <property type="entry name" value="Sensory domain-like"/>
    <property type="match status" value="1"/>
</dbReference>
<dbReference type="PROSITE" id="PS50109">
    <property type="entry name" value="HIS_KIN"/>
    <property type="match status" value="1"/>
</dbReference>
<dbReference type="Proteomes" id="UP000276542">
    <property type="component" value="Unassembled WGS sequence"/>
</dbReference>
<evidence type="ECO:0000256" key="6">
    <source>
        <dbReference type="ARBA" id="ARBA00022679"/>
    </source>
</evidence>
<evidence type="ECO:0000259" key="14">
    <source>
        <dbReference type="PROSITE" id="PS50109"/>
    </source>
</evidence>
<dbReference type="InterPro" id="IPR035965">
    <property type="entry name" value="PAS-like_dom_sf"/>
</dbReference>
<reference evidence="16" key="1">
    <citation type="submission" date="2018-09" db="EMBL/GenBank/DDBJ databases">
        <authorList>
            <person name="Zhu H."/>
        </authorList>
    </citation>
    <scope>NUCLEOTIDE SEQUENCE [LARGE SCALE GENOMIC DNA]</scope>
    <source>
        <strain evidence="16">K1W22B-1</strain>
    </source>
</reference>
<comment type="caution">
    <text evidence="15">The sequence shown here is derived from an EMBL/GenBank/DDBJ whole genome shotgun (WGS) entry which is preliminary data.</text>
</comment>
<dbReference type="InterPro" id="IPR036890">
    <property type="entry name" value="HATPase_C_sf"/>
</dbReference>
<keyword evidence="9" id="KW-0418">Kinase</keyword>
<dbReference type="InterPro" id="IPR029151">
    <property type="entry name" value="Sensor-like_sf"/>
</dbReference>
<comment type="subcellular location">
    <subcellularLocation>
        <location evidence="2">Cell membrane</location>
        <topology evidence="2">Multi-pass membrane protein</topology>
    </subcellularLocation>
</comment>
<evidence type="ECO:0000313" key="15">
    <source>
        <dbReference type="EMBL" id="RJS47700.1"/>
    </source>
</evidence>
<dbReference type="OrthoDB" id="9792686at2"/>
<dbReference type="InterPro" id="IPR000014">
    <property type="entry name" value="PAS"/>
</dbReference>
<evidence type="ECO:0000256" key="7">
    <source>
        <dbReference type="ARBA" id="ARBA00022692"/>
    </source>
</evidence>
<dbReference type="GO" id="GO:0005524">
    <property type="term" value="F:ATP binding"/>
    <property type="evidence" value="ECO:0007669"/>
    <property type="project" value="UniProtKB-KW"/>
</dbReference>
<dbReference type="Gene3D" id="1.10.287.130">
    <property type="match status" value="1"/>
</dbReference>
<name>A0A3A5HIJ0_9ACTN</name>
<keyword evidence="10" id="KW-0067">ATP-binding</keyword>
<keyword evidence="11 13" id="KW-1133">Transmembrane helix</keyword>
<keyword evidence="8" id="KW-0547">Nucleotide-binding</keyword>
<evidence type="ECO:0000256" key="4">
    <source>
        <dbReference type="ARBA" id="ARBA00022475"/>
    </source>
</evidence>
<dbReference type="SUPFAM" id="SSF55890">
    <property type="entry name" value="Sporulation response regulatory protein Spo0B"/>
    <property type="match status" value="1"/>
</dbReference>
<keyword evidence="4" id="KW-1003">Cell membrane</keyword>
<evidence type="ECO:0000256" key="2">
    <source>
        <dbReference type="ARBA" id="ARBA00004651"/>
    </source>
</evidence>
<dbReference type="InterPro" id="IPR039506">
    <property type="entry name" value="SPOB_a"/>
</dbReference>
<dbReference type="GO" id="GO:0000155">
    <property type="term" value="F:phosphorelay sensor kinase activity"/>
    <property type="evidence" value="ECO:0007669"/>
    <property type="project" value="InterPro"/>
</dbReference>